<dbReference type="InterPro" id="IPR050668">
    <property type="entry name" value="Cytochrome_b5"/>
</dbReference>
<protein>
    <recommendedName>
        <fullName evidence="6">Cytochrome b5 heme-binding domain-containing protein</fullName>
    </recommendedName>
</protein>
<evidence type="ECO:0000259" key="6">
    <source>
        <dbReference type="PROSITE" id="PS50255"/>
    </source>
</evidence>
<proteinExistence type="inferred from homology"/>
<keyword evidence="3" id="KW-0408">Iron</keyword>
<evidence type="ECO:0000256" key="1">
    <source>
        <dbReference type="ARBA" id="ARBA00022617"/>
    </source>
</evidence>
<dbReference type="Pfam" id="PF00173">
    <property type="entry name" value="Cyt-b5"/>
    <property type="match status" value="1"/>
</dbReference>
<dbReference type="Gene3D" id="3.10.120.10">
    <property type="entry name" value="Cytochrome b5-like heme/steroid binding domain"/>
    <property type="match status" value="1"/>
</dbReference>
<name>A0A8C0IXC6_CHEAB</name>
<dbReference type="GO" id="GO:0046872">
    <property type="term" value="F:metal ion binding"/>
    <property type="evidence" value="ECO:0007669"/>
    <property type="project" value="UniProtKB-KW"/>
</dbReference>
<dbReference type="GeneTree" id="ENSGT00960000191801"/>
<keyword evidence="1" id="KW-0349">Heme</keyword>
<dbReference type="SUPFAM" id="SSF55856">
    <property type="entry name" value="Cytochrome b5-like heme/steroid binding domain"/>
    <property type="match status" value="1"/>
</dbReference>
<evidence type="ECO:0000313" key="7">
    <source>
        <dbReference type="Ensembl" id="ENSCABP00000023693.1"/>
    </source>
</evidence>
<organism evidence="7 8">
    <name type="scientific">Chelonoidis abingdonii</name>
    <name type="common">Abingdon island giant tortoise</name>
    <name type="synonym">Testudo abingdonii</name>
    <dbReference type="NCBI Taxonomy" id="106734"/>
    <lineage>
        <taxon>Eukaryota</taxon>
        <taxon>Metazoa</taxon>
        <taxon>Chordata</taxon>
        <taxon>Craniata</taxon>
        <taxon>Vertebrata</taxon>
        <taxon>Euteleostomi</taxon>
        <taxon>Archelosauria</taxon>
        <taxon>Testudinata</taxon>
        <taxon>Testudines</taxon>
        <taxon>Cryptodira</taxon>
        <taxon>Durocryptodira</taxon>
        <taxon>Testudinoidea</taxon>
        <taxon>Testudinidae</taxon>
        <taxon>Chelonoidis</taxon>
    </lineage>
</organism>
<keyword evidence="8" id="KW-1185">Reference proteome</keyword>
<sequence>MAPLRGPKAGMEEPEPGAGSSPRRFTWEEIGLRTGRGHPQQERWLVIDRKVYDISQFYRRHPGGARVISSYAGQDATVRGSGVRFINVGRTGGRTGTQAGRGWDPWDINHCAGQDATAGGSRGEGPSNWPLAIFFFAFSLWLFNTKNSSLTLSLNG</sequence>
<comment type="similarity">
    <text evidence="4">Belongs to the cytochrome b5 family.</text>
</comment>
<evidence type="ECO:0000313" key="8">
    <source>
        <dbReference type="Proteomes" id="UP000694404"/>
    </source>
</evidence>
<reference evidence="7" key="1">
    <citation type="submission" date="2025-08" db="UniProtKB">
        <authorList>
            <consortium name="Ensembl"/>
        </authorList>
    </citation>
    <scope>IDENTIFICATION</scope>
</reference>
<feature type="region of interest" description="Disordered" evidence="5">
    <location>
        <begin position="1"/>
        <end position="24"/>
    </location>
</feature>
<dbReference type="InterPro" id="IPR036400">
    <property type="entry name" value="Cyt_B5-like_heme/steroid_sf"/>
</dbReference>
<dbReference type="Proteomes" id="UP000694404">
    <property type="component" value="Unplaced"/>
</dbReference>
<dbReference type="PANTHER" id="PTHR19359">
    <property type="entry name" value="CYTOCHROME B5"/>
    <property type="match status" value="1"/>
</dbReference>
<evidence type="ECO:0000256" key="3">
    <source>
        <dbReference type="ARBA" id="ARBA00023004"/>
    </source>
</evidence>
<evidence type="ECO:0000256" key="4">
    <source>
        <dbReference type="ARBA" id="ARBA00038168"/>
    </source>
</evidence>
<dbReference type="SMART" id="SM01117">
    <property type="entry name" value="Cyt-b5"/>
    <property type="match status" value="1"/>
</dbReference>
<keyword evidence="2" id="KW-0479">Metal-binding</keyword>
<evidence type="ECO:0000256" key="2">
    <source>
        <dbReference type="ARBA" id="ARBA00022723"/>
    </source>
</evidence>
<dbReference type="InterPro" id="IPR001199">
    <property type="entry name" value="Cyt_B5-like_heme/steroid-bd"/>
</dbReference>
<dbReference type="PROSITE" id="PS50255">
    <property type="entry name" value="CYTOCHROME_B5_2"/>
    <property type="match status" value="1"/>
</dbReference>
<evidence type="ECO:0000256" key="5">
    <source>
        <dbReference type="SAM" id="MobiDB-lite"/>
    </source>
</evidence>
<feature type="domain" description="Cytochrome b5 heme-binding" evidence="6">
    <location>
        <begin position="22"/>
        <end position="77"/>
    </location>
</feature>
<dbReference type="Ensembl" id="ENSCABT00000025965.1">
    <property type="protein sequence ID" value="ENSCABP00000023693.1"/>
    <property type="gene ID" value="ENSCABG00000017458.1"/>
</dbReference>
<accession>A0A8C0IXC6</accession>
<dbReference type="GO" id="GO:0016020">
    <property type="term" value="C:membrane"/>
    <property type="evidence" value="ECO:0007669"/>
    <property type="project" value="TreeGrafter"/>
</dbReference>
<dbReference type="AlphaFoldDB" id="A0A8C0IXC6"/>
<reference evidence="7" key="2">
    <citation type="submission" date="2025-09" db="UniProtKB">
        <authorList>
            <consortium name="Ensembl"/>
        </authorList>
    </citation>
    <scope>IDENTIFICATION</scope>
</reference>
<dbReference type="GO" id="GO:0020037">
    <property type="term" value="F:heme binding"/>
    <property type="evidence" value="ECO:0007669"/>
    <property type="project" value="TreeGrafter"/>
</dbReference>